<gene>
    <name evidence="3" type="ORF">VNO77_00829</name>
</gene>
<feature type="region of interest" description="Disordered" evidence="1">
    <location>
        <begin position="31"/>
        <end position="75"/>
    </location>
</feature>
<keyword evidence="2" id="KW-0732">Signal</keyword>
<accession>A0AAN9MQD2</accession>
<keyword evidence="4" id="KW-1185">Reference proteome</keyword>
<dbReference type="Pfam" id="PF21529">
    <property type="entry name" value="GLV1-2"/>
    <property type="match status" value="1"/>
</dbReference>
<evidence type="ECO:0000256" key="1">
    <source>
        <dbReference type="SAM" id="MobiDB-lite"/>
    </source>
</evidence>
<comment type="caution">
    <text evidence="3">The sequence shown here is derived from an EMBL/GenBank/DDBJ whole genome shotgun (WGS) entry which is preliminary data.</text>
</comment>
<proteinExistence type="predicted"/>
<dbReference type="AlphaFoldDB" id="A0AAN9MQD2"/>
<evidence type="ECO:0000256" key="2">
    <source>
        <dbReference type="SAM" id="SignalP"/>
    </source>
</evidence>
<evidence type="ECO:0000313" key="4">
    <source>
        <dbReference type="Proteomes" id="UP001367508"/>
    </source>
</evidence>
<name>A0AAN9MQD2_CANGL</name>
<feature type="compositionally biased region" description="Basic and acidic residues" evidence="1">
    <location>
        <begin position="31"/>
        <end position="52"/>
    </location>
</feature>
<reference evidence="3 4" key="1">
    <citation type="submission" date="2024-01" db="EMBL/GenBank/DDBJ databases">
        <title>The genomes of 5 underutilized Papilionoideae crops provide insights into root nodulation and disease resistanc.</title>
        <authorList>
            <person name="Jiang F."/>
        </authorList>
    </citation>
    <scope>NUCLEOTIDE SEQUENCE [LARGE SCALE GENOMIC DNA]</scope>
    <source>
        <strain evidence="3">LVBAO_FW01</strain>
        <tissue evidence="3">Leaves</tissue>
    </source>
</reference>
<dbReference type="InterPro" id="IPR049306">
    <property type="entry name" value="GLV1-2"/>
</dbReference>
<dbReference type="EMBL" id="JAYMYQ010000001">
    <property type="protein sequence ID" value="KAK7358889.1"/>
    <property type="molecule type" value="Genomic_DNA"/>
</dbReference>
<protein>
    <submittedName>
        <fullName evidence="3">Uncharacterized protein</fullName>
    </submittedName>
</protein>
<feature type="signal peptide" evidence="2">
    <location>
        <begin position="1"/>
        <end position="26"/>
    </location>
</feature>
<sequence length="75" mass="8620">MAFSPSKRLLLVAFLLFCFFTMTARARNLRETKDEAKKDQTKNLFKLNHEGAQDSSDDLDTMDYSPAKKNPPIHN</sequence>
<dbReference type="Proteomes" id="UP001367508">
    <property type="component" value="Unassembled WGS sequence"/>
</dbReference>
<feature type="chain" id="PRO_5042932098" evidence="2">
    <location>
        <begin position="27"/>
        <end position="75"/>
    </location>
</feature>
<evidence type="ECO:0000313" key="3">
    <source>
        <dbReference type="EMBL" id="KAK7358889.1"/>
    </source>
</evidence>
<organism evidence="3 4">
    <name type="scientific">Canavalia gladiata</name>
    <name type="common">Sword bean</name>
    <name type="synonym">Dolichos gladiatus</name>
    <dbReference type="NCBI Taxonomy" id="3824"/>
    <lineage>
        <taxon>Eukaryota</taxon>
        <taxon>Viridiplantae</taxon>
        <taxon>Streptophyta</taxon>
        <taxon>Embryophyta</taxon>
        <taxon>Tracheophyta</taxon>
        <taxon>Spermatophyta</taxon>
        <taxon>Magnoliopsida</taxon>
        <taxon>eudicotyledons</taxon>
        <taxon>Gunneridae</taxon>
        <taxon>Pentapetalae</taxon>
        <taxon>rosids</taxon>
        <taxon>fabids</taxon>
        <taxon>Fabales</taxon>
        <taxon>Fabaceae</taxon>
        <taxon>Papilionoideae</taxon>
        <taxon>50 kb inversion clade</taxon>
        <taxon>NPAAA clade</taxon>
        <taxon>indigoferoid/millettioid clade</taxon>
        <taxon>Phaseoleae</taxon>
        <taxon>Canavalia</taxon>
    </lineage>
</organism>